<dbReference type="Proteomes" id="UP001056384">
    <property type="component" value="Chromosome 4"/>
</dbReference>
<dbReference type="EMBL" id="CP099421">
    <property type="protein sequence ID" value="USW52522.1"/>
    <property type="molecule type" value="Genomic_DNA"/>
</dbReference>
<proteinExistence type="predicted"/>
<reference evidence="2" key="1">
    <citation type="submission" date="2022-06" db="EMBL/GenBank/DDBJ databases">
        <title>Complete genome sequences of two strains of the flax pathogen Septoria linicola.</title>
        <authorList>
            <person name="Lapalu N."/>
            <person name="Simon A."/>
            <person name="Demenou B."/>
            <person name="Paumier D."/>
            <person name="Guillot M.-P."/>
            <person name="Gout L."/>
            <person name="Valade R."/>
        </authorList>
    </citation>
    <scope>NUCLEOTIDE SEQUENCE</scope>
    <source>
        <strain evidence="2">SE15195</strain>
    </source>
</reference>
<protein>
    <submittedName>
        <fullName evidence="2">Uncharacterized protein</fullName>
    </submittedName>
</protein>
<feature type="compositionally biased region" description="Pro residues" evidence="1">
    <location>
        <begin position="22"/>
        <end position="36"/>
    </location>
</feature>
<name>A0A9Q9AN41_9PEZI</name>
<evidence type="ECO:0000256" key="1">
    <source>
        <dbReference type="SAM" id="MobiDB-lite"/>
    </source>
</evidence>
<organism evidence="2 3">
    <name type="scientific">Septoria linicola</name>
    <dbReference type="NCBI Taxonomy" id="215465"/>
    <lineage>
        <taxon>Eukaryota</taxon>
        <taxon>Fungi</taxon>
        <taxon>Dikarya</taxon>
        <taxon>Ascomycota</taxon>
        <taxon>Pezizomycotina</taxon>
        <taxon>Dothideomycetes</taxon>
        <taxon>Dothideomycetidae</taxon>
        <taxon>Mycosphaerellales</taxon>
        <taxon>Mycosphaerellaceae</taxon>
        <taxon>Septoria</taxon>
    </lineage>
</organism>
<accession>A0A9Q9AN41</accession>
<keyword evidence="3" id="KW-1185">Reference proteome</keyword>
<feature type="compositionally biased region" description="Basic and acidic residues" evidence="1">
    <location>
        <begin position="129"/>
        <end position="140"/>
    </location>
</feature>
<dbReference type="AlphaFoldDB" id="A0A9Q9AN41"/>
<feature type="region of interest" description="Disordered" evidence="1">
    <location>
        <begin position="1"/>
        <end position="44"/>
    </location>
</feature>
<evidence type="ECO:0000313" key="3">
    <source>
        <dbReference type="Proteomes" id="UP001056384"/>
    </source>
</evidence>
<gene>
    <name evidence="2" type="ORF">Slin15195_G058410</name>
</gene>
<feature type="region of interest" description="Disordered" evidence="1">
    <location>
        <begin position="113"/>
        <end position="183"/>
    </location>
</feature>
<sequence length="220" mass="25496">MDEDQEERPASPPTRLVSPEQADPPPPEQASPPPLKKPSTRRVTREWQWTDEMELDLLQFAWGKGTDMNDYYPKIVKRFAKVYNIQTTEHEIRKRFTRLRMIQKRLLTKYGRPLPPPLKYLPKNKKKAQKLESEPVKEQASDEEIESEEGGTASTPRILRGRKRGAQEMEDDSVSHPTLCHQNNVHDTIPVDLFLAAARELEKREQANRPLNRPEIGLKS</sequence>
<evidence type="ECO:0000313" key="2">
    <source>
        <dbReference type="EMBL" id="USW52522.1"/>
    </source>
</evidence>